<dbReference type="Gene3D" id="3.40.1090.10">
    <property type="entry name" value="Cytosolic phospholipase A2 catalytic domain"/>
    <property type="match status" value="1"/>
</dbReference>
<evidence type="ECO:0000256" key="3">
    <source>
        <dbReference type="ARBA" id="ARBA00023098"/>
    </source>
</evidence>
<dbReference type="GO" id="GO:0004620">
    <property type="term" value="F:phospholipase activity"/>
    <property type="evidence" value="ECO:0007669"/>
    <property type="project" value="TreeGrafter"/>
</dbReference>
<feature type="compositionally biased region" description="Basic and acidic residues" evidence="5">
    <location>
        <begin position="410"/>
        <end position="420"/>
    </location>
</feature>
<protein>
    <recommendedName>
        <fullName evidence="6">PNPLA domain-containing protein</fullName>
    </recommendedName>
</protein>
<dbReference type="InterPro" id="IPR002641">
    <property type="entry name" value="PNPLA_dom"/>
</dbReference>
<dbReference type="Pfam" id="PF01734">
    <property type="entry name" value="Patatin"/>
    <property type="match status" value="1"/>
</dbReference>
<dbReference type="GO" id="GO:0016042">
    <property type="term" value="P:lipid catabolic process"/>
    <property type="evidence" value="ECO:0007669"/>
    <property type="project" value="UniProtKB-UniRule"/>
</dbReference>
<sequence>MLSRFANSAGELGLSFKPRRRNYRRPDMHDHLGPTGPKRLLALDGGGVRSAMSIAILEKIEGTLQRRHGNHDSFKLSDYFDLIGGTSTGAILAAALATNAVRASELRTLYEELTRDVFRRGGQFDEKRLGQALERIFGSKTLGGEMATGLAVVARRVDTDSTLVFHNNPEGPNYDDAPEKAALGYARYPVANVIRASTAYPGEFAPAQVKLARLPHLEEGLFVDAGFTPFNNPAFQLFLLATLNNRGFGWTKGEEQLLVTSVGTGSLCNELSPASNRRSSRAKQAQRGLNFMIDGAEHTGELLMQLLSEPAVPQETIQEFGDLRDARLTPEPQCTYQRYQAKLTAKTLSDEFGLGLSTRQLNRVRNMMDRDGFQIAYEIGQAVADTLVREDHFPAAFNLEPLTAARAIKPADKAQAKEPEAEAEEAPAETVKDMTTSRLAKLAESPALRRSPLPTGLPRR</sequence>
<keyword evidence="8" id="KW-1185">Reference proteome</keyword>
<dbReference type="GO" id="GO:0006631">
    <property type="term" value="P:fatty acid metabolic process"/>
    <property type="evidence" value="ECO:0007669"/>
    <property type="project" value="TreeGrafter"/>
</dbReference>
<proteinExistence type="predicted"/>
<name>A0A371REK8_9PROT</name>
<feature type="active site" description="Proton acceptor" evidence="4">
    <location>
        <position position="224"/>
    </location>
</feature>
<evidence type="ECO:0000256" key="5">
    <source>
        <dbReference type="SAM" id="MobiDB-lite"/>
    </source>
</evidence>
<dbReference type="PROSITE" id="PS51635">
    <property type="entry name" value="PNPLA"/>
    <property type="match status" value="1"/>
</dbReference>
<organism evidence="7 8">
    <name type="scientific">Parvularcula marina</name>
    <dbReference type="NCBI Taxonomy" id="2292771"/>
    <lineage>
        <taxon>Bacteria</taxon>
        <taxon>Pseudomonadati</taxon>
        <taxon>Pseudomonadota</taxon>
        <taxon>Alphaproteobacteria</taxon>
        <taxon>Parvularculales</taxon>
        <taxon>Parvularculaceae</taxon>
        <taxon>Parvularcula</taxon>
    </lineage>
</organism>
<keyword evidence="1 4" id="KW-0378">Hydrolase</keyword>
<feature type="short sequence motif" description="GXSXG" evidence="4">
    <location>
        <begin position="85"/>
        <end position="89"/>
    </location>
</feature>
<feature type="region of interest" description="Disordered" evidence="5">
    <location>
        <begin position="16"/>
        <end position="36"/>
    </location>
</feature>
<dbReference type="Proteomes" id="UP000264589">
    <property type="component" value="Unassembled WGS sequence"/>
</dbReference>
<dbReference type="SUPFAM" id="SSF52151">
    <property type="entry name" value="FabD/lysophospholipase-like"/>
    <property type="match status" value="1"/>
</dbReference>
<dbReference type="InParanoid" id="A0A371REK8"/>
<dbReference type="GO" id="GO:0016020">
    <property type="term" value="C:membrane"/>
    <property type="evidence" value="ECO:0007669"/>
    <property type="project" value="TreeGrafter"/>
</dbReference>
<feature type="region of interest" description="Disordered" evidence="5">
    <location>
        <begin position="410"/>
        <end position="460"/>
    </location>
</feature>
<dbReference type="EMBL" id="QUQO01000001">
    <property type="protein sequence ID" value="RFB03878.1"/>
    <property type="molecule type" value="Genomic_DNA"/>
</dbReference>
<feature type="active site" description="Nucleophile" evidence="4">
    <location>
        <position position="87"/>
    </location>
</feature>
<evidence type="ECO:0000313" key="7">
    <source>
        <dbReference type="EMBL" id="RFB03878.1"/>
    </source>
</evidence>
<evidence type="ECO:0000256" key="1">
    <source>
        <dbReference type="ARBA" id="ARBA00022801"/>
    </source>
</evidence>
<feature type="domain" description="PNPLA" evidence="6">
    <location>
        <begin position="41"/>
        <end position="238"/>
    </location>
</feature>
<dbReference type="InterPro" id="IPR016035">
    <property type="entry name" value="Acyl_Trfase/lysoPLipase"/>
</dbReference>
<reference evidence="7 8" key="1">
    <citation type="submission" date="2018-08" db="EMBL/GenBank/DDBJ databases">
        <title>Parvularcula sp. SM1705, isolated from surface water of the South Sea China.</title>
        <authorList>
            <person name="Sun L."/>
        </authorList>
    </citation>
    <scope>NUCLEOTIDE SEQUENCE [LARGE SCALE GENOMIC DNA]</scope>
    <source>
        <strain evidence="7 8">SM1705</strain>
    </source>
</reference>
<comment type="caution">
    <text evidence="4">Lacks conserved residue(s) required for the propagation of feature annotation.</text>
</comment>
<dbReference type="PANTHER" id="PTHR24185">
    <property type="entry name" value="CALCIUM-INDEPENDENT PHOSPHOLIPASE A2-GAMMA"/>
    <property type="match status" value="1"/>
</dbReference>
<evidence type="ECO:0000256" key="2">
    <source>
        <dbReference type="ARBA" id="ARBA00022963"/>
    </source>
</evidence>
<keyword evidence="3 4" id="KW-0443">Lipid metabolism</keyword>
<evidence type="ECO:0000313" key="8">
    <source>
        <dbReference type="Proteomes" id="UP000264589"/>
    </source>
</evidence>
<dbReference type="AlphaFoldDB" id="A0A371REK8"/>
<evidence type="ECO:0000256" key="4">
    <source>
        <dbReference type="PROSITE-ProRule" id="PRU01161"/>
    </source>
</evidence>
<keyword evidence="2 4" id="KW-0442">Lipid degradation</keyword>
<comment type="caution">
    <text evidence="7">The sequence shown here is derived from an EMBL/GenBank/DDBJ whole genome shotgun (WGS) entry which is preliminary data.</text>
</comment>
<accession>A0A371REK8</accession>
<evidence type="ECO:0000259" key="6">
    <source>
        <dbReference type="PROSITE" id="PS51635"/>
    </source>
</evidence>
<dbReference type="PANTHER" id="PTHR24185:SF1">
    <property type="entry name" value="CALCIUM-INDEPENDENT PHOSPHOLIPASE A2-GAMMA"/>
    <property type="match status" value="1"/>
</dbReference>
<gene>
    <name evidence="7" type="ORF">DX908_00415</name>
</gene>